<protein>
    <submittedName>
        <fullName evidence="2">Uncharacterized protein</fullName>
    </submittedName>
</protein>
<evidence type="ECO:0000313" key="3">
    <source>
        <dbReference type="Proteomes" id="UP000218209"/>
    </source>
</evidence>
<sequence length="484" mass="52048">MKGGYCSASVRGAGPRVGHSVPTVGLRIAARSRPVCRGTQYPLVAAEAIRFGMPSSVTWCGAGRHRPARGGSSSPSGGDGSDAAAAAAVISPVVGSDALNTLFGRLEVKLKGVVDASIDDKNKEQLAIDGPLSKLMRTVFTEELDALAQRQPSAAVVKADLVKSVTAAVVHVLRTTPQVRSPDQMNKEELHDAVNKALETKLLRDQHPKVLNRRTFAVGADPLTKKDVLTISFPAASKTRATYSNEQFSKIVTVIVHEVYERNALIQVEKRPTVFRNKTRLLVRHMDRIDRAADAVTHSALHDGRSETRKLFWKPFAIYLSRPGASMQLSKPDAVAPTLGAGTNSDYFAVLCKTRATTTGAVPEDDGTAELDSDDPLDGVHVVVGSACLYVIAELFLQAFVRATRPFDAEAVNSVACNLRDILLDTDRSWTTMSLKAAELLPGSCAWALLCPLKDGRDALEKEVQTLLPTERQAVMAQAAHRGS</sequence>
<accession>A0A1X6PFM8</accession>
<organism evidence="2 3">
    <name type="scientific">Porphyra umbilicalis</name>
    <name type="common">Purple laver</name>
    <name type="synonym">Red alga</name>
    <dbReference type="NCBI Taxonomy" id="2786"/>
    <lineage>
        <taxon>Eukaryota</taxon>
        <taxon>Rhodophyta</taxon>
        <taxon>Bangiophyceae</taxon>
        <taxon>Bangiales</taxon>
        <taxon>Bangiaceae</taxon>
        <taxon>Porphyra</taxon>
    </lineage>
</organism>
<name>A0A1X6PFM8_PORUM</name>
<reference evidence="2 3" key="1">
    <citation type="submission" date="2017-03" db="EMBL/GenBank/DDBJ databases">
        <title>WGS assembly of Porphyra umbilicalis.</title>
        <authorList>
            <person name="Brawley S.H."/>
            <person name="Blouin N.A."/>
            <person name="Ficko-Blean E."/>
            <person name="Wheeler G.L."/>
            <person name="Lohr M."/>
            <person name="Goodson H.V."/>
            <person name="Jenkins J.W."/>
            <person name="Blaby-Haas C.E."/>
            <person name="Helliwell K.E."/>
            <person name="Chan C."/>
            <person name="Marriage T."/>
            <person name="Bhattacharya D."/>
            <person name="Klein A.S."/>
            <person name="Badis Y."/>
            <person name="Brodie J."/>
            <person name="Cao Y."/>
            <person name="Collen J."/>
            <person name="Dittami S.M."/>
            <person name="Gachon C.M."/>
            <person name="Green B.R."/>
            <person name="Karpowicz S."/>
            <person name="Kim J.W."/>
            <person name="Kudahl U."/>
            <person name="Lin S."/>
            <person name="Michel G."/>
            <person name="Mittag M."/>
            <person name="Olson B.J."/>
            <person name="Pangilinan J."/>
            <person name="Peng Y."/>
            <person name="Qiu H."/>
            <person name="Shu S."/>
            <person name="Singer J.T."/>
            <person name="Smith A.G."/>
            <person name="Sprecher B.N."/>
            <person name="Wagner V."/>
            <person name="Wang W."/>
            <person name="Wang Z.-Y."/>
            <person name="Yan J."/>
            <person name="Yarish C."/>
            <person name="Zoeuner-Riek S."/>
            <person name="Zhuang Y."/>
            <person name="Zou Y."/>
            <person name="Lindquist E.A."/>
            <person name="Grimwood J."/>
            <person name="Barry K."/>
            <person name="Rokhsar D.S."/>
            <person name="Schmutz J."/>
            <person name="Stiller J.W."/>
            <person name="Grossman A.R."/>
            <person name="Prochnik S.E."/>
        </authorList>
    </citation>
    <scope>NUCLEOTIDE SEQUENCE [LARGE SCALE GENOMIC DNA]</scope>
    <source>
        <strain evidence="2">4086291</strain>
    </source>
</reference>
<gene>
    <name evidence="2" type="ORF">BU14_0072s0012</name>
</gene>
<dbReference type="AlphaFoldDB" id="A0A1X6PFM8"/>
<feature type="compositionally biased region" description="Low complexity" evidence="1">
    <location>
        <begin position="69"/>
        <end position="82"/>
    </location>
</feature>
<dbReference type="Proteomes" id="UP000218209">
    <property type="component" value="Unassembled WGS sequence"/>
</dbReference>
<proteinExistence type="predicted"/>
<dbReference type="EMBL" id="KV918787">
    <property type="protein sequence ID" value="OSX79654.1"/>
    <property type="molecule type" value="Genomic_DNA"/>
</dbReference>
<evidence type="ECO:0000256" key="1">
    <source>
        <dbReference type="SAM" id="MobiDB-lite"/>
    </source>
</evidence>
<feature type="region of interest" description="Disordered" evidence="1">
    <location>
        <begin position="63"/>
        <end position="82"/>
    </location>
</feature>
<evidence type="ECO:0000313" key="2">
    <source>
        <dbReference type="EMBL" id="OSX79654.1"/>
    </source>
</evidence>
<keyword evidence="3" id="KW-1185">Reference proteome</keyword>